<dbReference type="Proteomes" id="UP000193391">
    <property type="component" value="Unassembled WGS sequence"/>
</dbReference>
<evidence type="ECO:0000256" key="3">
    <source>
        <dbReference type="ARBA" id="ARBA00022475"/>
    </source>
</evidence>
<evidence type="ECO:0000256" key="5">
    <source>
        <dbReference type="ARBA" id="ARBA00022692"/>
    </source>
</evidence>
<evidence type="ECO:0000259" key="10">
    <source>
        <dbReference type="Pfam" id="PF04290"/>
    </source>
</evidence>
<evidence type="ECO:0000313" key="12">
    <source>
        <dbReference type="Proteomes" id="UP000193391"/>
    </source>
</evidence>
<evidence type="ECO:0000256" key="6">
    <source>
        <dbReference type="ARBA" id="ARBA00022989"/>
    </source>
</evidence>
<name>A0A1Y2KYC2_9PROT</name>
<dbReference type="InterPro" id="IPR007387">
    <property type="entry name" value="TRAP_DctQ"/>
</dbReference>
<dbReference type="PANTHER" id="PTHR35011:SF11">
    <property type="entry name" value="TRAP TRANSPORTER SMALL PERMEASE PROTEIN"/>
    <property type="match status" value="1"/>
</dbReference>
<reference evidence="11 12" key="1">
    <citation type="submission" date="2014-03" db="EMBL/GenBank/DDBJ databases">
        <title>The draft genome sequence of Thalassospira mesophila JCM 18969.</title>
        <authorList>
            <person name="Lai Q."/>
            <person name="Shao Z."/>
        </authorList>
    </citation>
    <scope>NUCLEOTIDE SEQUENCE [LARGE SCALE GENOMIC DNA]</scope>
    <source>
        <strain evidence="11 12">JCM 18969</strain>
    </source>
</reference>
<comment type="subcellular location">
    <subcellularLocation>
        <location evidence="1 9">Cell inner membrane</location>
        <topology evidence="1 9">Multi-pass membrane protein</topology>
    </subcellularLocation>
</comment>
<proteinExistence type="inferred from homology"/>
<keyword evidence="2 9" id="KW-0813">Transport</keyword>
<comment type="subunit">
    <text evidence="9">The complex comprises the extracytoplasmic solute receptor protein and the two transmembrane proteins.</text>
</comment>
<dbReference type="GO" id="GO:0015740">
    <property type="term" value="P:C4-dicarboxylate transport"/>
    <property type="evidence" value="ECO:0007669"/>
    <property type="project" value="TreeGrafter"/>
</dbReference>
<dbReference type="InterPro" id="IPR055348">
    <property type="entry name" value="DctQ"/>
</dbReference>
<feature type="transmembrane region" description="Helical" evidence="9">
    <location>
        <begin position="93"/>
        <end position="111"/>
    </location>
</feature>
<evidence type="ECO:0000256" key="8">
    <source>
        <dbReference type="ARBA" id="ARBA00038436"/>
    </source>
</evidence>
<dbReference type="RefSeq" id="WP_085583848.1">
    <property type="nucleotide sequence ID" value="NZ_JFKA01000006.1"/>
</dbReference>
<keyword evidence="5 9" id="KW-0812">Transmembrane</keyword>
<comment type="caution">
    <text evidence="11">The sequence shown here is derived from an EMBL/GenBank/DDBJ whole genome shotgun (WGS) entry which is preliminary data.</text>
</comment>
<evidence type="ECO:0000256" key="7">
    <source>
        <dbReference type="ARBA" id="ARBA00023136"/>
    </source>
</evidence>
<keyword evidence="6 9" id="KW-1133">Transmembrane helix</keyword>
<evidence type="ECO:0000256" key="2">
    <source>
        <dbReference type="ARBA" id="ARBA00022448"/>
    </source>
</evidence>
<evidence type="ECO:0000256" key="4">
    <source>
        <dbReference type="ARBA" id="ARBA00022519"/>
    </source>
</evidence>
<dbReference type="GO" id="GO:0022857">
    <property type="term" value="F:transmembrane transporter activity"/>
    <property type="evidence" value="ECO:0007669"/>
    <property type="project" value="UniProtKB-UniRule"/>
</dbReference>
<dbReference type="STRING" id="1293891.TMES_14655"/>
<feature type="transmembrane region" description="Helical" evidence="9">
    <location>
        <begin position="137"/>
        <end position="160"/>
    </location>
</feature>
<feature type="transmembrane region" description="Helical" evidence="9">
    <location>
        <begin position="51"/>
        <end position="72"/>
    </location>
</feature>
<sequence length="181" mass="20113">MLTQCTRMLDRLGAVLSKVLNLIGGIALVLLIPSFAWLVYGRYVLNSTPTWVEQVSLLLMVFITFPVAAAGVRANNHLAVTYVRDSMPPRVSAVFAIISYVGMAVFGYFMAESGLMLTTFSWTKIIPIIHISDGWRFIPMVICGSGMVFFSIVHILRIVCGWHKISQSAFYSDDLLDEDAN</sequence>
<dbReference type="Pfam" id="PF04290">
    <property type="entry name" value="DctQ"/>
    <property type="match status" value="1"/>
</dbReference>
<evidence type="ECO:0000256" key="9">
    <source>
        <dbReference type="RuleBase" id="RU369079"/>
    </source>
</evidence>
<comment type="similarity">
    <text evidence="8 9">Belongs to the TRAP transporter small permease family.</text>
</comment>
<dbReference type="GO" id="GO:0005886">
    <property type="term" value="C:plasma membrane"/>
    <property type="evidence" value="ECO:0007669"/>
    <property type="project" value="UniProtKB-SubCell"/>
</dbReference>
<accession>A0A1Y2KYC2</accession>
<evidence type="ECO:0000313" key="11">
    <source>
        <dbReference type="EMBL" id="OSQ37442.1"/>
    </source>
</evidence>
<dbReference type="PANTHER" id="PTHR35011">
    <property type="entry name" value="2,3-DIKETO-L-GULONATE TRAP TRANSPORTER SMALL PERMEASE PROTEIN YIAM"/>
    <property type="match status" value="1"/>
</dbReference>
<dbReference type="AlphaFoldDB" id="A0A1Y2KYC2"/>
<comment type="function">
    <text evidence="9">Part of the tripartite ATP-independent periplasmic (TRAP) transport system.</text>
</comment>
<keyword evidence="3" id="KW-1003">Cell membrane</keyword>
<feature type="domain" description="Tripartite ATP-independent periplasmic transporters DctQ component" evidence="10">
    <location>
        <begin position="37"/>
        <end position="160"/>
    </location>
</feature>
<evidence type="ECO:0000256" key="1">
    <source>
        <dbReference type="ARBA" id="ARBA00004429"/>
    </source>
</evidence>
<keyword evidence="4 9" id="KW-0997">Cell inner membrane</keyword>
<feature type="transmembrane region" description="Helical" evidence="9">
    <location>
        <begin position="20"/>
        <end position="39"/>
    </location>
</feature>
<organism evidence="11 12">
    <name type="scientific">Thalassospira mesophila</name>
    <dbReference type="NCBI Taxonomy" id="1293891"/>
    <lineage>
        <taxon>Bacteria</taxon>
        <taxon>Pseudomonadati</taxon>
        <taxon>Pseudomonadota</taxon>
        <taxon>Alphaproteobacteria</taxon>
        <taxon>Rhodospirillales</taxon>
        <taxon>Thalassospiraceae</taxon>
        <taxon>Thalassospira</taxon>
    </lineage>
</organism>
<dbReference type="EMBL" id="JFKA01000006">
    <property type="protein sequence ID" value="OSQ37442.1"/>
    <property type="molecule type" value="Genomic_DNA"/>
</dbReference>
<keyword evidence="7 9" id="KW-0472">Membrane</keyword>
<dbReference type="OrthoDB" id="4964541at2"/>
<gene>
    <name evidence="11" type="ORF">TMES_14655</name>
</gene>
<keyword evidence="12" id="KW-1185">Reference proteome</keyword>
<protein>
    <recommendedName>
        <fullName evidence="9">TRAP transporter small permease protein</fullName>
    </recommendedName>
</protein>